<dbReference type="PANTHER" id="PTHR11879">
    <property type="entry name" value="ASPARTATE AMINOTRANSFERASE"/>
    <property type="match status" value="1"/>
</dbReference>
<comment type="subunit">
    <text evidence="3">Homodimer.</text>
</comment>
<dbReference type="InterPro" id="IPR015424">
    <property type="entry name" value="PyrdxlP-dep_Trfase"/>
</dbReference>
<dbReference type="CDD" id="cd00609">
    <property type="entry name" value="AAT_like"/>
    <property type="match status" value="1"/>
</dbReference>
<dbReference type="GO" id="GO:0033585">
    <property type="term" value="P:L-phenylalanine biosynthetic process from chorismate via phenylpyruvate"/>
    <property type="evidence" value="ECO:0007669"/>
    <property type="project" value="TreeGrafter"/>
</dbReference>
<comment type="cofactor">
    <cofactor evidence="1">
        <name>pyridoxal 5'-phosphate</name>
        <dbReference type="ChEBI" id="CHEBI:597326"/>
    </cofactor>
</comment>
<dbReference type="GO" id="GO:0030170">
    <property type="term" value="F:pyridoxal phosphate binding"/>
    <property type="evidence" value="ECO:0007669"/>
    <property type="project" value="InterPro"/>
</dbReference>
<dbReference type="PRINTS" id="PR00799">
    <property type="entry name" value="TRANSAMINASE"/>
</dbReference>
<dbReference type="InterPro" id="IPR004839">
    <property type="entry name" value="Aminotransferase_I/II_large"/>
</dbReference>
<dbReference type="GO" id="GO:0004069">
    <property type="term" value="F:L-aspartate:2-oxoglutarate aminotransferase activity"/>
    <property type="evidence" value="ECO:0007669"/>
    <property type="project" value="TreeGrafter"/>
</dbReference>
<dbReference type="RefSeq" id="WP_258331193.1">
    <property type="nucleotide sequence ID" value="NZ_JAPTGG010000005.1"/>
</dbReference>
<dbReference type="GO" id="GO:0005829">
    <property type="term" value="C:cytosol"/>
    <property type="evidence" value="ECO:0007669"/>
    <property type="project" value="TreeGrafter"/>
</dbReference>
<keyword evidence="4" id="KW-0032">Aminotransferase</keyword>
<dbReference type="PANTHER" id="PTHR11879:SF22">
    <property type="entry name" value="ASPARTATE AMINOTRANSFERASE, MITOCHONDRIAL"/>
    <property type="match status" value="1"/>
</dbReference>
<keyword evidence="6" id="KW-0663">Pyridoxal phosphate</keyword>
<evidence type="ECO:0000256" key="2">
    <source>
        <dbReference type="ARBA" id="ARBA00007441"/>
    </source>
</evidence>
<dbReference type="Pfam" id="PF00155">
    <property type="entry name" value="Aminotran_1_2"/>
    <property type="match status" value="1"/>
</dbReference>
<comment type="caution">
    <text evidence="8">The sequence shown here is derived from an EMBL/GenBank/DDBJ whole genome shotgun (WGS) entry which is preliminary data.</text>
</comment>
<feature type="domain" description="Aminotransferase class I/classII large" evidence="7">
    <location>
        <begin position="38"/>
        <end position="399"/>
    </location>
</feature>
<evidence type="ECO:0000256" key="6">
    <source>
        <dbReference type="ARBA" id="ARBA00022898"/>
    </source>
</evidence>
<reference evidence="8 9" key="1">
    <citation type="submission" date="2022-12" db="EMBL/GenBank/DDBJ databases">
        <title>Dasania phycosphaerae sp. nov., isolated from particulate material of the south coast of Korea.</title>
        <authorList>
            <person name="Jiang Y."/>
        </authorList>
    </citation>
    <scope>NUCLEOTIDE SEQUENCE [LARGE SCALE GENOMIC DNA]</scope>
    <source>
        <strain evidence="8 9">GY-19</strain>
    </source>
</reference>
<protein>
    <submittedName>
        <fullName evidence="8">Aromatic amino acid transaminase</fullName>
    </submittedName>
</protein>
<keyword evidence="5" id="KW-0808">Transferase</keyword>
<accession>A0A9J6RKW7</accession>
<evidence type="ECO:0000256" key="3">
    <source>
        <dbReference type="ARBA" id="ARBA00011738"/>
    </source>
</evidence>
<dbReference type="InterPro" id="IPR015421">
    <property type="entry name" value="PyrdxlP-dep_Trfase_major"/>
</dbReference>
<evidence type="ECO:0000256" key="1">
    <source>
        <dbReference type="ARBA" id="ARBA00001933"/>
    </source>
</evidence>
<comment type="similarity">
    <text evidence="2">Belongs to the class-I pyridoxal-phosphate-dependent aminotransferase family.</text>
</comment>
<organism evidence="8 9">
    <name type="scientific">Dasania phycosphaerae</name>
    <dbReference type="NCBI Taxonomy" id="2950436"/>
    <lineage>
        <taxon>Bacteria</taxon>
        <taxon>Pseudomonadati</taxon>
        <taxon>Pseudomonadota</taxon>
        <taxon>Gammaproteobacteria</taxon>
        <taxon>Cellvibrionales</taxon>
        <taxon>Spongiibacteraceae</taxon>
        <taxon>Dasania</taxon>
    </lineage>
</organism>
<proteinExistence type="inferred from homology"/>
<dbReference type="Gene3D" id="3.40.640.10">
    <property type="entry name" value="Type I PLP-dependent aspartate aminotransferase-like (Major domain)"/>
    <property type="match status" value="1"/>
</dbReference>
<dbReference type="AlphaFoldDB" id="A0A9J6RKW7"/>
<dbReference type="EMBL" id="JAPTGG010000005">
    <property type="protein sequence ID" value="MCZ0865042.1"/>
    <property type="molecule type" value="Genomic_DNA"/>
</dbReference>
<name>A0A9J6RKW7_9GAMM</name>
<evidence type="ECO:0000256" key="4">
    <source>
        <dbReference type="ARBA" id="ARBA00022576"/>
    </source>
</evidence>
<dbReference type="GO" id="GO:0004838">
    <property type="term" value="F:L-tyrosine-2-oxoglutarate transaminase activity"/>
    <property type="evidence" value="ECO:0007669"/>
    <property type="project" value="TreeGrafter"/>
</dbReference>
<evidence type="ECO:0000256" key="5">
    <source>
        <dbReference type="ARBA" id="ARBA00022679"/>
    </source>
</evidence>
<dbReference type="Gene3D" id="3.90.1150.10">
    <property type="entry name" value="Aspartate Aminotransferase, domain 1"/>
    <property type="match status" value="1"/>
</dbReference>
<dbReference type="InterPro" id="IPR015422">
    <property type="entry name" value="PyrdxlP-dep_Trfase_small"/>
</dbReference>
<keyword evidence="9" id="KW-1185">Reference proteome</keyword>
<dbReference type="GO" id="GO:0042802">
    <property type="term" value="F:identical protein binding"/>
    <property type="evidence" value="ECO:0007669"/>
    <property type="project" value="TreeGrafter"/>
</dbReference>
<evidence type="ECO:0000313" key="8">
    <source>
        <dbReference type="EMBL" id="MCZ0865042.1"/>
    </source>
</evidence>
<sequence>MNLDTARTDSSLFSRFSPTAEDPIFKLLGQFRADQNPQKIDLGIGVYRDENGGSPIFQAVKQSEIIKLDTELEKTYIGPRGDGAYIDVIQKLIFKPQFLAANSCRLASLQTPGGSCALRMAFDLVARGHQDATVWLSNPTWQVHRPIIQASGLKTASYPYYGKATHSLAFAEMLATLASAEPGDIVLIQASCQNPTGCDMNPQQWAELTELLKKKHIVPLIDMAYHGLGNGLVEDAAGLNIMAAELPELIVSYTCSKNFGLYRDRAGLLTVLSESQKQADIIQNILVDIATGLYFTPPSHPGAVVKEILTDTALSALWKQELSDVRKRINLVRRELSYSLISLGIDAGYLADQSGMFSLLDLTYEQIVTMREKYSIYIVGSGRINIAGINSNNINYFIDSYSKVVGEYRSKKAVTF</sequence>
<dbReference type="NCBIfam" id="NF006719">
    <property type="entry name" value="PRK09257.1"/>
    <property type="match status" value="1"/>
</dbReference>
<dbReference type="Proteomes" id="UP001069090">
    <property type="component" value="Unassembled WGS sequence"/>
</dbReference>
<dbReference type="SUPFAM" id="SSF53383">
    <property type="entry name" value="PLP-dependent transferases"/>
    <property type="match status" value="1"/>
</dbReference>
<evidence type="ECO:0000259" key="7">
    <source>
        <dbReference type="Pfam" id="PF00155"/>
    </source>
</evidence>
<gene>
    <name evidence="8" type="ORF">O0V09_07520</name>
</gene>
<dbReference type="InterPro" id="IPR000796">
    <property type="entry name" value="Asp_trans"/>
</dbReference>
<evidence type="ECO:0000313" key="9">
    <source>
        <dbReference type="Proteomes" id="UP001069090"/>
    </source>
</evidence>